<dbReference type="Proteomes" id="UP000009168">
    <property type="component" value="Unassembled WGS sequence"/>
</dbReference>
<sequence length="922" mass="108750">MFNSNKNMDKPKANKSIWQQTNNLSSKMDAQNQNGGSCGIIQQTNSTLNLVTKNNLDIPQKYEQIDLKDIGKIQLQRTAEDDEFSQILKCGKQNKVDIFQGSKELFKNRTWNLNSNNSIYPHQKISNDKNTCNLDEQNPFLTVRNINLNQNTYNLDHRLHQNYVKEQSSDQQNTDYIKTIDRSIDPFFSSAQYLAQLNQNIENGQMKFEKSLKSSAKKTDFTVLQFSSKFSTAQNHSPEFGNTELSFKNKKNNDQLKRNLALQDFDINKLTLEQFSAYQFSRNPFLSKDSINFEQSSLIKKAIPIEKCLSYKFLCEPCFELANNLSQDSIQSVQNEQTIKSKSKYHKIQKSVNQIADCQTTEKKLIYESDQNDEEQNYYQKIQSIRSKLSCFCQNGMVGEEEFFKKLEEIHLSKIVKRTDISNYYRFLVWRLSFKQKLSIESLYYHLEKRIYMQKKLNFQPFLEKYLSFLEIQNKQKQTDQIANNKIQQEYAQIQDNLKLNSIEIKQFYNYPNQIILLIGEILETSRHYVIEFTDAWSSLYFIINKSLNIKEQPYHHKSLSLSSQDEQKGKNIGYKKNTLKMTNQQLFEDLIQRKKIKPQTKVRISNLQFLFQQKIKIQQDCGEIREFDHLIQIPFNSFQKEKNKQTKLGYFNKPFLRSLSSIKPKGEQISTLDLVILKKYPLLVQYHLKQQKKTINFCEAVNSSVINKANSNDFFYAKYLVCDSLFIYDQSQPISNQPQTELIIQFADSNSYSEMREGTRIRVRNAYCTFYDIQNHYLSGYTITLKAEYKNVMHQERFLTKQDFSRSKQFYQSAVKAFAQSKTIEDYSKFCNLNYLETLDFDLSISYRSYSQNNNSIIGEISYYGQPCECEIITHNSFFKTKLLSFEKYQTLRLLNVHLKCYEVNKKKFIFKTSYNTFIQC</sequence>
<reference evidence="2" key="1">
    <citation type="journal article" date="2006" name="PLoS Biol.">
        <title>Macronuclear genome sequence of the ciliate Tetrahymena thermophila, a model eukaryote.</title>
        <authorList>
            <person name="Eisen J.A."/>
            <person name="Coyne R.S."/>
            <person name="Wu M."/>
            <person name="Wu D."/>
            <person name="Thiagarajan M."/>
            <person name="Wortman J.R."/>
            <person name="Badger J.H."/>
            <person name="Ren Q."/>
            <person name="Amedeo P."/>
            <person name="Jones K.M."/>
            <person name="Tallon L.J."/>
            <person name="Delcher A.L."/>
            <person name="Salzberg S.L."/>
            <person name="Silva J.C."/>
            <person name="Haas B.J."/>
            <person name="Majoros W.H."/>
            <person name="Farzad M."/>
            <person name="Carlton J.M."/>
            <person name="Smith R.K. Jr."/>
            <person name="Garg J."/>
            <person name="Pearlman R.E."/>
            <person name="Karrer K.M."/>
            <person name="Sun L."/>
            <person name="Manning G."/>
            <person name="Elde N.C."/>
            <person name="Turkewitz A.P."/>
            <person name="Asai D.J."/>
            <person name="Wilkes D.E."/>
            <person name="Wang Y."/>
            <person name="Cai H."/>
            <person name="Collins K."/>
            <person name="Stewart B.A."/>
            <person name="Lee S.R."/>
            <person name="Wilamowska K."/>
            <person name="Weinberg Z."/>
            <person name="Ruzzo W.L."/>
            <person name="Wloga D."/>
            <person name="Gaertig J."/>
            <person name="Frankel J."/>
            <person name="Tsao C.-C."/>
            <person name="Gorovsky M.A."/>
            <person name="Keeling P.J."/>
            <person name="Waller R.F."/>
            <person name="Patron N.J."/>
            <person name="Cherry J.M."/>
            <person name="Stover N.A."/>
            <person name="Krieger C.J."/>
            <person name="del Toro C."/>
            <person name="Ryder H.F."/>
            <person name="Williamson S.C."/>
            <person name="Barbeau R.A."/>
            <person name="Hamilton E.P."/>
            <person name="Orias E."/>
        </authorList>
    </citation>
    <scope>NUCLEOTIDE SEQUENCE [LARGE SCALE GENOMIC DNA]</scope>
    <source>
        <strain evidence="2">SB210</strain>
    </source>
</reference>
<proteinExistence type="predicted"/>
<dbReference type="EMBL" id="GG662556">
    <property type="protein sequence ID" value="EAS01817.2"/>
    <property type="molecule type" value="Genomic_DNA"/>
</dbReference>
<keyword evidence="2" id="KW-1185">Reference proteome</keyword>
<dbReference type="Gene3D" id="2.40.50.140">
    <property type="entry name" value="Nucleic acid-binding proteins"/>
    <property type="match status" value="1"/>
</dbReference>
<dbReference type="InParanoid" id="I7LWH6"/>
<dbReference type="OrthoDB" id="21095at2759"/>
<dbReference type="AlphaFoldDB" id="I7LWH6"/>
<accession>I7LWH6</accession>
<dbReference type="InterPro" id="IPR012340">
    <property type="entry name" value="NA-bd_OB-fold"/>
</dbReference>
<dbReference type="GeneID" id="7844065"/>
<evidence type="ECO:0000313" key="1">
    <source>
        <dbReference type="EMBL" id="EAS01817.2"/>
    </source>
</evidence>
<evidence type="ECO:0000313" key="2">
    <source>
        <dbReference type="Proteomes" id="UP000009168"/>
    </source>
</evidence>
<protein>
    <submittedName>
        <fullName evidence="1">Uncharacterized protein</fullName>
    </submittedName>
</protein>
<organism evidence="1 2">
    <name type="scientific">Tetrahymena thermophila (strain SB210)</name>
    <dbReference type="NCBI Taxonomy" id="312017"/>
    <lineage>
        <taxon>Eukaryota</taxon>
        <taxon>Sar</taxon>
        <taxon>Alveolata</taxon>
        <taxon>Ciliophora</taxon>
        <taxon>Intramacronucleata</taxon>
        <taxon>Oligohymenophorea</taxon>
        <taxon>Hymenostomatida</taxon>
        <taxon>Tetrahymenina</taxon>
        <taxon>Tetrahymenidae</taxon>
        <taxon>Tetrahymena</taxon>
    </lineage>
</organism>
<name>I7LWH6_TETTS</name>
<gene>
    <name evidence="1" type="ORF">TTHERM_00565620</name>
</gene>
<dbReference type="KEGG" id="tet:TTHERM_00565620"/>
<dbReference type="RefSeq" id="XP_001022062.2">
    <property type="nucleotide sequence ID" value="XM_001022062.2"/>
</dbReference>